<keyword evidence="5" id="KW-0539">Nucleus</keyword>
<name>A0AA35M0Z6_9HYPO</name>
<dbReference type="AlphaFoldDB" id="A0AA35M0Z6"/>
<comment type="subcellular location">
    <subcellularLocation>
        <location evidence="1">Nucleus</location>
    </subcellularLocation>
</comment>
<keyword evidence="8" id="KW-1185">Reference proteome</keyword>
<evidence type="ECO:0000256" key="2">
    <source>
        <dbReference type="ARBA" id="ARBA00022723"/>
    </source>
</evidence>
<evidence type="ECO:0000256" key="5">
    <source>
        <dbReference type="ARBA" id="ARBA00023242"/>
    </source>
</evidence>
<sequence>MPRDTSSGDPGTTSSTTFEELDRRTIRGYLDDYFEESSRSTVSVLHKATILTDWTRGTLDPTLLRIIVTTVQYWRHGYAGGSAEAGDNIEVWNLLPIASRMIFTLGLNQEKENFSPVTQECRRRLVWSIFHLDRKFSGGLEDLAVCPPERIHIRLPSD</sequence>
<dbReference type="CDD" id="cd12148">
    <property type="entry name" value="fungal_TF_MHR"/>
    <property type="match status" value="1"/>
</dbReference>
<evidence type="ECO:0000256" key="3">
    <source>
        <dbReference type="ARBA" id="ARBA00023015"/>
    </source>
</evidence>
<evidence type="ECO:0000256" key="4">
    <source>
        <dbReference type="ARBA" id="ARBA00023163"/>
    </source>
</evidence>
<protein>
    <recommendedName>
        <fullName evidence="6">Xylanolytic transcriptional activator regulatory domain-containing protein</fullName>
    </recommendedName>
</protein>
<dbReference type="GO" id="GO:0003677">
    <property type="term" value="F:DNA binding"/>
    <property type="evidence" value="ECO:0007669"/>
    <property type="project" value="InterPro"/>
</dbReference>
<dbReference type="GO" id="GO:0000981">
    <property type="term" value="F:DNA-binding transcription factor activity, RNA polymerase II-specific"/>
    <property type="evidence" value="ECO:0007669"/>
    <property type="project" value="InterPro"/>
</dbReference>
<dbReference type="PANTHER" id="PTHR47338:SF7">
    <property type="entry name" value="ZN(II)2CYS6 TRANSCRIPTION FACTOR (EUROFUNG)"/>
    <property type="match status" value="1"/>
</dbReference>
<dbReference type="InterPro" id="IPR007219">
    <property type="entry name" value="XnlR_reg_dom"/>
</dbReference>
<reference evidence="7" key="1">
    <citation type="submission" date="2023-01" db="EMBL/GenBank/DDBJ databases">
        <authorList>
            <person name="Piombo E."/>
        </authorList>
    </citation>
    <scope>NUCLEOTIDE SEQUENCE</scope>
</reference>
<dbReference type="Pfam" id="PF04082">
    <property type="entry name" value="Fungal_trans"/>
    <property type="match status" value="1"/>
</dbReference>
<feature type="domain" description="Xylanolytic transcriptional activator regulatory" evidence="6">
    <location>
        <begin position="87"/>
        <end position="158"/>
    </location>
</feature>
<dbReference type="EMBL" id="CABFNP030000813">
    <property type="protein sequence ID" value="CAI6088099.1"/>
    <property type="molecule type" value="Genomic_DNA"/>
</dbReference>
<evidence type="ECO:0000313" key="7">
    <source>
        <dbReference type="EMBL" id="CAI6088099.1"/>
    </source>
</evidence>
<evidence type="ECO:0000259" key="6">
    <source>
        <dbReference type="Pfam" id="PF04082"/>
    </source>
</evidence>
<evidence type="ECO:0000313" key="8">
    <source>
        <dbReference type="Proteomes" id="UP001160390"/>
    </source>
</evidence>
<accession>A0AA35M0Z6</accession>
<dbReference type="GO" id="GO:0005634">
    <property type="term" value="C:nucleus"/>
    <property type="evidence" value="ECO:0007669"/>
    <property type="project" value="UniProtKB-SubCell"/>
</dbReference>
<keyword evidence="2" id="KW-0479">Metal-binding</keyword>
<keyword evidence="3" id="KW-0805">Transcription regulation</keyword>
<proteinExistence type="predicted"/>
<gene>
    <name evidence="7" type="ORF">CCHLO57077_00015627</name>
</gene>
<dbReference type="InterPro" id="IPR050815">
    <property type="entry name" value="TF_fung"/>
</dbReference>
<keyword evidence="4" id="KW-0804">Transcription</keyword>
<dbReference type="GO" id="GO:0008270">
    <property type="term" value="F:zinc ion binding"/>
    <property type="evidence" value="ECO:0007669"/>
    <property type="project" value="InterPro"/>
</dbReference>
<dbReference type="Proteomes" id="UP001160390">
    <property type="component" value="Unassembled WGS sequence"/>
</dbReference>
<dbReference type="GO" id="GO:0006351">
    <property type="term" value="P:DNA-templated transcription"/>
    <property type="evidence" value="ECO:0007669"/>
    <property type="project" value="InterPro"/>
</dbReference>
<organism evidence="7 8">
    <name type="scientific">Clonostachys chloroleuca</name>
    <dbReference type="NCBI Taxonomy" id="1926264"/>
    <lineage>
        <taxon>Eukaryota</taxon>
        <taxon>Fungi</taxon>
        <taxon>Dikarya</taxon>
        <taxon>Ascomycota</taxon>
        <taxon>Pezizomycotina</taxon>
        <taxon>Sordariomycetes</taxon>
        <taxon>Hypocreomycetidae</taxon>
        <taxon>Hypocreales</taxon>
        <taxon>Bionectriaceae</taxon>
        <taxon>Clonostachys</taxon>
    </lineage>
</organism>
<comment type="caution">
    <text evidence="7">The sequence shown here is derived from an EMBL/GenBank/DDBJ whole genome shotgun (WGS) entry which is preliminary data.</text>
</comment>
<evidence type="ECO:0000256" key="1">
    <source>
        <dbReference type="ARBA" id="ARBA00004123"/>
    </source>
</evidence>
<dbReference type="PANTHER" id="PTHR47338">
    <property type="entry name" value="ZN(II)2CYS6 TRANSCRIPTION FACTOR (EUROFUNG)-RELATED"/>
    <property type="match status" value="1"/>
</dbReference>